<dbReference type="Gene3D" id="2.70.170.10">
    <property type="entry name" value="Neurotransmitter-gated ion-channel ligand-binding domain"/>
    <property type="match status" value="1"/>
</dbReference>
<dbReference type="InterPro" id="IPR018000">
    <property type="entry name" value="Neurotransmitter_ion_chnl_CS"/>
</dbReference>
<evidence type="ECO:0000256" key="4">
    <source>
        <dbReference type="ARBA" id="ARBA00022475"/>
    </source>
</evidence>
<dbReference type="InterPro" id="IPR036719">
    <property type="entry name" value="Neuro-gated_channel_TM_sf"/>
</dbReference>
<keyword evidence="4" id="KW-1003">Cell membrane</keyword>
<dbReference type="EMBL" id="JAIFRP010000022">
    <property type="protein sequence ID" value="KAK2585011.1"/>
    <property type="molecule type" value="Genomic_DNA"/>
</dbReference>
<evidence type="ECO:0000256" key="8">
    <source>
        <dbReference type="ARBA" id="ARBA00023018"/>
    </source>
</evidence>
<accession>A0AAD9RSH0</accession>
<keyword evidence="7 18" id="KW-1133">Transmembrane helix</keyword>
<evidence type="ECO:0000256" key="15">
    <source>
        <dbReference type="ARBA" id="ARBA00023286"/>
    </source>
</evidence>
<evidence type="ECO:0000256" key="10">
    <source>
        <dbReference type="ARBA" id="ARBA00023136"/>
    </source>
</evidence>
<keyword evidence="6 18" id="KW-0732">Signal</keyword>
<feature type="transmembrane region" description="Helical" evidence="18">
    <location>
        <begin position="305"/>
        <end position="326"/>
    </location>
</feature>
<dbReference type="GO" id="GO:0045211">
    <property type="term" value="C:postsynaptic membrane"/>
    <property type="evidence" value="ECO:0007669"/>
    <property type="project" value="UniProtKB-SubCell"/>
</dbReference>
<dbReference type="InterPro" id="IPR002394">
    <property type="entry name" value="Nicotinic_acetylcholine_rcpt"/>
</dbReference>
<dbReference type="FunFam" id="1.20.58.390:FF:000022">
    <property type="entry name" value="Nicotinic acetylcholine receptor subunit alpha4"/>
    <property type="match status" value="1"/>
</dbReference>
<comment type="function">
    <text evidence="1">After binding acetylcholine, the AChR responds by an extensive change in conformation that affects all subunits and leads to opening of an ion-conducting channel across the plasma membrane.</text>
</comment>
<feature type="transmembrane region" description="Helical" evidence="18">
    <location>
        <begin position="275"/>
        <end position="293"/>
    </location>
</feature>
<evidence type="ECO:0000256" key="2">
    <source>
        <dbReference type="ARBA" id="ARBA00009237"/>
    </source>
</evidence>
<dbReference type="Pfam" id="PF02931">
    <property type="entry name" value="Neur_chan_LBD"/>
    <property type="match status" value="1"/>
</dbReference>
<dbReference type="CDD" id="cd19031">
    <property type="entry name" value="LGIC_ECD_nAChR_proto_alpha-like"/>
    <property type="match status" value="1"/>
</dbReference>
<feature type="chain" id="PRO_5041765559" description="Nicotinic acetylcholine receptor alpha 3 subunit" evidence="18">
    <location>
        <begin position="21"/>
        <end position="566"/>
    </location>
</feature>
<keyword evidence="5 18" id="KW-0812">Transmembrane</keyword>
<dbReference type="PANTHER" id="PTHR18945">
    <property type="entry name" value="NEUROTRANSMITTER GATED ION CHANNEL"/>
    <property type="match status" value="1"/>
</dbReference>
<dbReference type="FunFam" id="2.70.170.10:FF:000013">
    <property type="entry name" value="Acetylcholine receptor subunit alpha"/>
    <property type="match status" value="1"/>
</dbReference>
<protein>
    <recommendedName>
        <fullName evidence="23">Nicotinic acetylcholine receptor alpha 3 subunit</fullName>
    </recommendedName>
</protein>
<dbReference type="InterPro" id="IPR006202">
    <property type="entry name" value="Neur_chan_lig-bd"/>
</dbReference>
<organism evidence="21 22">
    <name type="scientific">Odynerus spinipes</name>
    <dbReference type="NCBI Taxonomy" id="1348599"/>
    <lineage>
        <taxon>Eukaryota</taxon>
        <taxon>Metazoa</taxon>
        <taxon>Ecdysozoa</taxon>
        <taxon>Arthropoda</taxon>
        <taxon>Hexapoda</taxon>
        <taxon>Insecta</taxon>
        <taxon>Pterygota</taxon>
        <taxon>Neoptera</taxon>
        <taxon>Endopterygota</taxon>
        <taxon>Hymenoptera</taxon>
        <taxon>Apocrita</taxon>
        <taxon>Aculeata</taxon>
        <taxon>Vespoidea</taxon>
        <taxon>Vespidae</taxon>
        <taxon>Eumeninae</taxon>
        <taxon>Odynerus</taxon>
    </lineage>
</organism>
<dbReference type="PROSITE" id="PS00236">
    <property type="entry name" value="NEUROTR_ION_CHANNEL"/>
    <property type="match status" value="1"/>
</dbReference>
<evidence type="ECO:0000313" key="21">
    <source>
        <dbReference type="EMBL" id="KAK2585011.1"/>
    </source>
</evidence>
<comment type="similarity">
    <text evidence="2">Belongs to the ligand-gated ion channel (TC 1.A.9) family. Acetylcholine receptor (TC 1.A.9.1) subfamily.</text>
</comment>
<keyword evidence="8" id="KW-0770">Synapse</keyword>
<keyword evidence="9 18" id="KW-0406">Ion transport</keyword>
<evidence type="ECO:0000256" key="3">
    <source>
        <dbReference type="ARBA" id="ARBA00022448"/>
    </source>
</evidence>
<evidence type="ECO:0000256" key="17">
    <source>
        <dbReference type="ARBA" id="ARBA00034104"/>
    </source>
</evidence>
<proteinExistence type="inferred from homology"/>
<dbReference type="Pfam" id="PF02932">
    <property type="entry name" value="Neur_chan_memb"/>
    <property type="match status" value="1"/>
</dbReference>
<feature type="domain" description="Neurotransmitter-gated ion-channel ligand-binding" evidence="19">
    <location>
        <begin position="25"/>
        <end position="239"/>
    </location>
</feature>
<evidence type="ECO:0000256" key="6">
    <source>
        <dbReference type="ARBA" id="ARBA00022729"/>
    </source>
</evidence>
<feature type="transmembrane region" description="Helical" evidence="18">
    <location>
        <begin position="240"/>
        <end position="263"/>
    </location>
</feature>
<dbReference type="GO" id="GO:0004888">
    <property type="term" value="F:transmembrane signaling receptor activity"/>
    <property type="evidence" value="ECO:0007669"/>
    <property type="project" value="InterPro"/>
</dbReference>
<feature type="transmembrane region" description="Helical" evidence="18">
    <location>
        <begin position="516"/>
        <end position="536"/>
    </location>
</feature>
<dbReference type="InterPro" id="IPR006201">
    <property type="entry name" value="Neur_channel"/>
</dbReference>
<evidence type="ECO:0000256" key="14">
    <source>
        <dbReference type="ARBA" id="ARBA00023257"/>
    </source>
</evidence>
<evidence type="ECO:0000256" key="5">
    <source>
        <dbReference type="ARBA" id="ARBA00022692"/>
    </source>
</evidence>
<evidence type="ECO:0000256" key="11">
    <source>
        <dbReference type="ARBA" id="ARBA00023157"/>
    </source>
</evidence>
<keyword evidence="16 18" id="KW-0407">Ion channel</keyword>
<dbReference type="GO" id="GO:0007271">
    <property type="term" value="P:synaptic transmission, cholinergic"/>
    <property type="evidence" value="ECO:0007669"/>
    <property type="project" value="UniProtKB-ARBA"/>
</dbReference>
<evidence type="ECO:0000256" key="12">
    <source>
        <dbReference type="ARBA" id="ARBA00023170"/>
    </source>
</evidence>
<dbReference type="AlphaFoldDB" id="A0AAD9RSH0"/>
<reference evidence="21" key="1">
    <citation type="submission" date="2021-08" db="EMBL/GenBank/DDBJ databases">
        <authorList>
            <person name="Misof B."/>
            <person name="Oliver O."/>
            <person name="Podsiadlowski L."/>
            <person name="Donath A."/>
            <person name="Peters R."/>
            <person name="Mayer C."/>
            <person name="Rust J."/>
            <person name="Gunkel S."/>
            <person name="Lesny P."/>
            <person name="Martin S."/>
            <person name="Oeyen J.P."/>
            <person name="Petersen M."/>
            <person name="Panagiotis P."/>
            <person name="Wilbrandt J."/>
            <person name="Tanja T."/>
        </authorList>
    </citation>
    <scope>NUCLEOTIDE SEQUENCE</scope>
    <source>
        <strain evidence="21">GBR_01_08_01A</strain>
        <tissue evidence="21">Thorax + abdomen</tissue>
    </source>
</reference>
<evidence type="ECO:0000259" key="19">
    <source>
        <dbReference type="Pfam" id="PF02931"/>
    </source>
</evidence>
<keyword evidence="12" id="KW-0675">Receptor</keyword>
<dbReference type="PROSITE" id="PS51257">
    <property type="entry name" value="PROKAR_LIPOPROTEIN"/>
    <property type="match status" value="1"/>
</dbReference>
<keyword evidence="10 18" id="KW-0472">Membrane</keyword>
<reference evidence="21" key="2">
    <citation type="journal article" date="2023" name="Commun. Biol.">
        <title>Intrasexual cuticular hydrocarbon dimorphism in a wasp sheds light on hydrocarbon biosynthesis genes in Hymenoptera.</title>
        <authorList>
            <person name="Moris V.C."/>
            <person name="Podsiadlowski L."/>
            <person name="Martin S."/>
            <person name="Oeyen J.P."/>
            <person name="Donath A."/>
            <person name="Petersen M."/>
            <person name="Wilbrandt J."/>
            <person name="Misof B."/>
            <person name="Liedtke D."/>
            <person name="Thamm M."/>
            <person name="Scheiner R."/>
            <person name="Schmitt T."/>
            <person name="Niehuis O."/>
        </authorList>
    </citation>
    <scope>NUCLEOTIDE SEQUENCE</scope>
    <source>
        <strain evidence="21">GBR_01_08_01A</strain>
    </source>
</reference>
<dbReference type="Proteomes" id="UP001258017">
    <property type="component" value="Unassembled WGS sequence"/>
</dbReference>
<gene>
    <name evidence="21" type="ORF">KPH14_008539</name>
</gene>
<dbReference type="CDD" id="cd19064">
    <property type="entry name" value="LGIC_TM_nAChR"/>
    <property type="match status" value="1"/>
</dbReference>
<keyword evidence="15" id="KW-1071">Ligand-gated ion channel</keyword>
<dbReference type="PRINTS" id="PR00252">
    <property type="entry name" value="NRIONCHANNEL"/>
</dbReference>
<dbReference type="SUPFAM" id="SSF90112">
    <property type="entry name" value="Neurotransmitter-gated ion-channel transmembrane pore"/>
    <property type="match status" value="1"/>
</dbReference>
<evidence type="ECO:0000256" key="16">
    <source>
        <dbReference type="ARBA" id="ARBA00023303"/>
    </source>
</evidence>
<dbReference type="SUPFAM" id="SSF63712">
    <property type="entry name" value="Nicotinic receptor ligand binding domain-like"/>
    <property type="match status" value="1"/>
</dbReference>
<dbReference type="FunFam" id="1.20.58.390:FF:000012">
    <property type="entry name" value="Acetylcholine receptor subunit alpha-like"/>
    <property type="match status" value="1"/>
</dbReference>
<keyword evidence="22" id="KW-1185">Reference proteome</keyword>
<dbReference type="NCBIfam" id="TIGR00860">
    <property type="entry name" value="LIC"/>
    <property type="match status" value="1"/>
</dbReference>
<evidence type="ECO:0000256" key="13">
    <source>
        <dbReference type="ARBA" id="ARBA00023180"/>
    </source>
</evidence>
<evidence type="ECO:0008006" key="23">
    <source>
        <dbReference type="Google" id="ProtNLM"/>
    </source>
</evidence>
<dbReference type="Gene3D" id="1.20.58.390">
    <property type="entry name" value="Neurotransmitter-gated ion-channel transmembrane domain"/>
    <property type="match status" value="2"/>
</dbReference>
<evidence type="ECO:0000313" key="22">
    <source>
        <dbReference type="Proteomes" id="UP001258017"/>
    </source>
</evidence>
<feature type="domain" description="Neurotransmitter-gated ion-channel transmembrane" evidence="20">
    <location>
        <begin position="246"/>
        <end position="532"/>
    </location>
</feature>
<feature type="signal peptide" evidence="18">
    <location>
        <begin position="1"/>
        <end position="20"/>
    </location>
</feature>
<dbReference type="InterPro" id="IPR038050">
    <property type="entry name" value="Neuro_actylchol_rec"/>
</dbReference>
<keyword evidence="11" id="KW-1015">Disulfide bond</keyword>
<dbReference type="GO" id="GO:0022848">
    <property type="term" value="F:acetylcholine-gated monoatomic cation-selective channel activity"/>
    <property type="evidence" value="ECO:0007669"/>
    <property type="project" value="InterPro"/>
</dbReference>
<keyword evidence="14" id="KW-0628">Postsynaptic cell membrane</keyword>
<keyword evidence="13" id="KW-0325">Glycoprotein</keyword>
<dbReference type="InterPro" id="IPR006029">
    <property type="entry name" value="Neurotrans-gated_channel_TM"/>
</dbReference>
<evidence type="ECO:0000256" key="1">
    <source>
        <dbReference type="ARBA" id="ARBA00003328"/>
    </source>
</evidence>
<evidence type="ECO:0000256" key="7">
    <source>
        <dbReference type="ARBA" id="ARBA00022989"/>
    </source>
</evidence>
<comment type="caution">
    <text evidence="21">The sequence shown here is derived from an EMBL/GenBank/DDBJ whole genome shotgun (WGS) entry which is preliminary data.</text>
</comment>
<evidence type="ECO:0000256" key="18">
    <source>
        <dbReference type="RuleBase" id="RU000687"/>
    </source>
</evidence>
<name>A0AAD9RSH0_9HYME</name>
<evidence type="ECO:0000259" key="20">
    <source>
        <dbReference type="Pfam" id="PF02932"/>
    </source>
</evidence>
<sequence length="566" mass="64546">MKSLVGIMWIVLVLISGCSGNPDAKRLYDDLLSNYNKLVRPVVNVTDALTVKIKLKLSQLIDVNLKNQIMTTNLWVEQSWYDYKLKWDPKEYGGVEMLHVPSDHIWRPDIVLYNNADGNFEVTLATKATLNYTGRVEWKPPAIYKSSCEIDVEYFPFDEQTCVMKFGSWTYDGFQVDLRHIDEIRGSNVVDIGVDLSEFYTSVEWDILEVPAVRNEKFYTCCDEPYLDITFNITMRRKTLFYTVNLIIPCMGISFLTVLVFYLPSDSGEKVSLSISILLSLTVFFLLLAEIIPPTSLVVPLLGKFVLFTMILDTFSICITVVVLNVHFRSPQTHVMAPWVRRVFIHVLPRLLVMRRYNTTSKRTDYDSRPQYQIDKRSIGGQHGQRVMVRTCNGLELRDPSLFVETSASELVESSVLFPSLDSQDDLHPRELEAVNLGSACRIHGSPAATVAPPPQLPTEESVDALCNTLHHWHHCPELYKAIEGIRFIAEHTKREEDSTRVKEDWKYVAMVLDRLFLWIFTLAVIVGTAGIILQAPTLYDDRIPIDVRLSEIASTTAKPHIVTSL</sequence>
<evidence type="ECO:0000256" key="9">
    <source>
        <dbReference type="ARBA" id="ARBA00023065"/>
    </source>
</evidence>
<keyword evidence="3 18" id="KW-0813">Transport</keyword>
<dbReference type="PRINTS" id="PR00254">
    <property type="entry name" value="NICOTINICR"/>
</dbReference>
<dbReference type="InterPro" id="IPR036734">
    <property type="entry name" value="Neur_chan_lig-bd_sf"/>
</dbReference>
<comment type="subcellular location">
    <subcellularLocation>
        <location evidence="17">Postsynaptic cell membrane</location>
        <topology evidence="17">Multi-pass membrane protein</topology>
    </subcellularLocation>
</comment>